<keyword evidence="1" id="KW-0812">Transmembrane</keyword>
<keyword evidence="1" id="KW-1133">Transmembrane helix</keyword>
<dbReference type="Proteomes" id="UP000015106">
    <property type="component" value="Chromosome 3"/>
</dbReference>
<dbReference type="PANTHER" id="PTHR47030:SF4">
    <property type="entry name" value="FUNGAL LIPASE-LIKE DOMAIN-CONTAINING PROTEIN"/>
    <property type="match status" value="1"/>
</dbReference>
<reference evidence="4" key="1">
    <citation type="journal article" date="2013" name="Nature">
        <title>Draft genome of the wheat A-genome progenitor Triticum urartu.</title>
        <authorList>
            <person name="Ling H.Q."/>
            <person name="Zhao S."/>
            <person name="Liu D."/>
            <person name="Wang J."/>
            <person name="Sun H."/>
            <person name="Zhang C."/>
            <person name="Fan H."/>
            <person name="Li D."/>
            <person name="Dong L."/>
            <person name="Tao Y."/>
            <person name="Gao C."/>
            <person name="Wu H."/>
            <person name="Li Y."/>
            <person name="Cui Y."/>
            <person name="Guo X."/>
            <person name="Zheng S."/>
            <person name="Wang B."/>
            <person name="Yu K."/>
            <person name="Liang Q."/>
            <person name="Yang W."/>
            <person name="Lou X."/>
            <person name="Chen J."/>
            <person name="Feng M."/>
            <person name="Jian J."/>
            <person name="Zhang X."/>
            <person name="Luo G."/>
            <person name="Jiang Y."/>
            <person name="Liu J."/>
            <person name="Wang Z."/>
            <person name="Sha Y."/>
            <person name="Zhang B."/>
            <person name="Wu H."/>
            <person name="Tang D."/>
            <person name="Shen Q."/>
            <person name="Xue P."/>
            <person name="Zou S."/>
            <person name="Wang X."/>
            <person name="Liu X."/>
            <person name="Wang F."/>
            <person name="Yang Y."/>
            <person name="An X."/>
            <person name="Dong Z."/>
            <person name="Zhang K."/>
            <person name="Zhang X."/>
            <person name="Luo M.C."/>
            <person name="Dvorak J."/>
            <person name="Tong Y."/>
            <person name="Wang J."/>
            <person name="Yang H."/>
            <person name="Li Z."/>
            <person name="Wang D."/>
            <person name="Zhang A."/>
            <person name="Wang J."/>
        </authorList>
    </citation>
    <scope>NUCLEOTIDE SEQUENCE</scope>
    <source>
        <strain evidence="4">cv. G1812</strain>
    </source>
</reference>
<feature type="transmembrane region" description="Helical" evidence="1">
    <location>
        <begin position="173"/>
        <end position="196"/>
    </location>
</feature>
<organism evidence="3 4">
    <name type="scientific">Triticum urartu</name>
    <name type="common">Red wild einkorn</name>
    <name type="synonym">Crithodium urartu</name>
    <dbReference type="NCBI Taxonomy" id="4572"/>
    <lineage>
        <taxon>Eukaryota</taxon>
        <taxon>Viridiplantae</taxon>
        <taxon>Streptophyta</taxon>
        <taxon>Embryophyta</taxon>
        <taxon>Tracheophyta</taxon>
        <taxon>Spermatophyta</taxon>
        <taxon>Magnoliopsida</taxon>
        <taxon>Liliopsida</taxon>
        <taxon>Poales</taxon>
        <taxon>Poaceae</taxon>
        <taxon>BOP clade</taxon>
        <taxon>Pooideae</taxon>
        <taxon>Triticodae</taxon>
        <taxon>Triticeae</taxon>
        <taxon>Triticinae</taxon>
        <taxon>Triticum</taxon>
    </lineage>
</organism>
<evidence type="ECO:0000256" key="1">
    <source>
        <dbReference type="SAM" id="Phobius"/>
    </source>
</evidence>
<feature type="transmembrane region" description="Helical" evidence="1">
    <location>
        <begin position="56"/>
        <end position="78"/>
    </location>
</feature>
<reference evidence="3" key="2">
    <citation type="submission" date="2018-03" db="EMBL/GenBank/DDBJ databases">
        <title>The Triticum urartu genome reveals the dynamic nature of wheat genome evolution.</title>
        <authorList>
            <person name="Ling H."/>
            <person name="Ma B."/>
            <person name="Shi X."/>
            <person name="Liu H."/>
            <person name="Dong L."/>
            <person name="Sun H."/>
            <person name="Cao Y."/>
            <person name="Gao Q."/>
            <person name="Zheng S."/>
            <person name="Li Y."/>
            <person name="Yu Y."/>
            <person name="Du H."/>
            <person name="Qi M."/>
            <person name="Li Y."/>
            <person name="Yu H."/>
            <person name="Cui Y."/>
            <person name="Wang N."/>
            <person name="Chen C."/>
            <person name="Wu H."/>
            <person name="Zhao Y."/>
            <person name="Zhang J."/>
            <person name="Li Y."/>
            <person name="Zhou W."/>
            <person name="Zhang B."/>
            <person name="Hu W."/>
            <person name="Eijk M."/>
            <person name="Tang J."/>
            <person name="Witsenboer H."/>
            <person name="Zhao S."/>
            <person name="Li Z."/>
            <person name="Zhang A."/>
            <person name="Wang D."/>
            <person name="Liang C."/>
        </authorList>
    </citation>
    <scope>NUCLEOTIDE SEQUENCE [LARGE SCALE GENOMIC DNA]</scope>
    <source>
        <strain evidence="3">cv. G1812</strain>
    </source>
</reference>
<protein>
    <recommendedName>
        <fullName evidence="2">DUF7358 domain-containing protein</fullName>
    </recommendedName>
</protein>
<feature type="transmembrane region" description="Helical" evidence="1">
    <location>
        <begin position="104"/>
        <end position="125"/>
    </location>
</feature>
<dbReference type="PANTHER" id="PTHR47030">
    <property type="entry name" value="LIPASE CLASS 3 FAMILY PROTEIN"/>
    <property type="match status" value="1"/>
</dbReference>
<dbReference type="EnsemblPlants" id="TuG1812G0300004304.01.T05">
    <property type="protein sequence ID" value="TuG1812G0300004304.01.T05"/>
    <property type="gene ID" value="TuG1812G0300004304.01"/>
</dbReference>
<name>A0A8R7PVR5_TRIUA</name>
<dbReference type="InterPro" id="IPR055782">
    <property type="entry name" value="DUF7358"/>
</dbReference>
<dbReference type="AlphaFoldDB" id="A0A8R7PVR5"/>
<accession>A0A8R7PVR5</accession>
<reference evidence="3" key="3">
    <citation type="submission" date="2022-06" db="UniProtKB">
        <authorList>
            <consortium name="EnsemblPlants"/>
        </authorList>
    </citation>
    <scope>IDENTIFICATION</scope>
</reference>
<keyword evidence="4" id="KW-1185">Reference proteome</keyword>
<dbReference type="Pfam" id="PF24057">
    <property type="entry name" value="DUF7358"/>
    <property type="match status" value="1"/>
</dbReference>
<evidence type="ECO:0000259" key="2">
    <source>
        <dbReference type="Pfam" id="PF24057"/>
    </source>
</evidence>
<evidence type="ECO:0000313" key="3">
    <source>
        <dbReference type="EnsemblPlants" id="TuG1812G0300004304.01.T05"/>
    </source>
</evidence>
<evidence type="ECO:0000313" key="4">
    <source>
        <dbReference type="Proteomes" id="UP000015106"/>
    </source>
</evidence>
<sequence>MPAGVLAAVRWSTACSALLNAAAAAIAAGAIGAHVDSDRDLRHLSRLRYNRWLWWARFGMVITVLQFVLALYLMCIIVKDFSSGKSLKECFSGHDKDVNDWKNILLMIFLVVMWVGTIVQCATGSDVLRWRSFYATHDIAWRAHYREVFDHGIREVLCCLGRAKYSYVSGAEWYVISVDIWSILATLSFTLPGVYWKMTIYVLWQNCWEILWLIVHL</sequence>
<dbReference type="Gramene" id="TuG1812G0300004304.01.T05">
    <property type="protein sequence ID" value="TuG1812G0300004304.01.T05"/>
    <property type="gene ID" value="TuG1812G0300004304.01"/>
</dbReference>
<proteinExistence type="predicted"/>
<feature type="domain" description="DUF7358" evidence="2">
    <location>
        <begin position="14"/>
        <end position="169"/>
    </location>
</feature>
<keyword evidence="1" id="KW-0472">Membrane</keyword>